<evidence type="ECO:0000256" key="1">
    <source>
        <dbReference type="ARBA" id="ARBA00001974"/>
    </source>
</evidence>
<feature type="domain" description="UDP-galactopyranose mutase C-terminal" evidence="6">
    <location>
        <begin position="159"/>
        <end position="364"/>
    </location>
</feature>
<accession>A0A3F3H124</accession>
<dbReference type="PANTHER" id="PTHR21197">
    <property type="entry name" value="UDP-GALACTOPYRANOSE MUTASE"/>
    <property type="match status" value="1"/>
</dbReference>
<dbReference type="AlphaFoldDB" id="A0A3F3H124"/>
<dbReference type="Pfam" id="PF13450">
    <property type="entry name" value="NAD_binding_8"/>
    <property type="match status" value="1"/>
</dbReference>
<keyword evidence="8" id="KW-1185">Reference proteome</keyword>
<dbReference type="SUPFAM" id="SSF54373">
    <property type="entry name" value="FAD-linked reductases, C-terminal domain"/>
    <property type="match status" value="1"/>
</dbReference>
<comment type="cofactor">
    <cofactor evidence="1">
        <name>FAD</name>
        <dbReference type="ChEBI" id="CHEBI:57692"/>
    </cofactor>
</comment>
<comment type="similarity">
    <text evidence="2">Belongs to the UDP-galactopyranose/dTDP-fucopyranose mutase family.</text>
</comment>
<evidence type="ECO:0000313" key="8">
    <source>
        <dbReference type="Proteomes" id="UP000061227"/>
    </source>
</evidence>
<evidence type="ECO:0000259" key="6">
    <source>
        <dbReference type="Pfam" id="PF03275"/>
    </source>
</evidence>
<dbReference type="EMBL" id="DF968063">
    <property type="protein sequence ID" value="GAP02338.1"/>
    <property type="molecule type" value="Genomic_DNA"/>
</dbReference>
<evidence type="ECO:0000256" key="4">
    <source>
        <dbReference type="ARBA" id="ARBA00022827"/>
    </source>
</evidence>
<evidence type="ECO:0000256" key="3">
    <source>
        <dbReference type="ARBA" id="ARBA00022630"/>
    </source>
</evidence>
<reference evidence="7 8" key="1">
    <citation type="journal article" date="2015" name="BMC Genomics">
        <title>Comparative genomics of Fructobacillus spp. and Leuconostoc spp. reveals niche-specific evolution of Fructobacillus spp.</title>
        <authorList>
            <person name="Endo A."/>
            <person name="Tanizawa Y."/>
            <person name="Tanaka N."/>
            <person name="Maeno S."/>
            <person name="Kumar H."/>
            <person name="Shiwa Y."/>
            <person name="Okada S."/>
            <person name="Yoshikawa H."/>
            <person name="Dicks L."/>
            <person name="Nakagawa J."/>
            <person name="Arita M."/>
        </authorList>
    </citation>
    <scope>NUCLEOTIDE SEQUENCE [LARGE SCALE GENOMIC DNA]</scope>
    <source>
        <strain evidence="7 8">DSM 15468</strain>
    </source>
</reference>
<name>A0A3F3H124_9LACO</name>
<keyword evidence="3" id="KW-0285">Flavoprotein</keyword>
<dbReference type="InterPro" id="IPR015899">
    <property type="entry name" value="UDP-GalPyranose_mutase_C"/>
</dbReference>
<sequence length="396" mass="46267">MANKFNTKNYDYLVVGAGPFGMTFAYEAAKRGKRSLVVEKRGFIGGNTHTHVENGITVHDFGAHIFHTDNKEVWDYVQNFAEFNNFQNQVVANYNGKLFNLPFNMNTFYQMWGTKTPAEAKAKIEEQKAAALQELGDRQPRNLEEQAISLIGTDIYQALIKGYTEKQWGRKATELPAFIIKRLPVRFIYDNNYFNHRYQGIPVGGYTQIFENMVERSNGLIDVLTDTDFFDHKDEFMSEFPRVLYTGMIDQFFDYKFGELEYRSLRFESETIDSDNYQGNAVINYTDAETPFTRQMEWRHFDGLADEGKTIITREYPQDWDRSKEAYYPVNDDKNTELYKQYVKAAREEASEVLFGGRLGKYRYFDMDQVFNDAFNTVRQEFGVSDDFNFAHDDVK</sequence>
<dbReference type="GO" id="GO:0050660">
    <property type="term" value="F:flavin adenine dinucleotide binding"/>
    <property type="evidence" value="ECO:0007669"/>
    <property type="project" value="TreeGrafter"/>
</dbReference>
<evidence type="ECO:0000256" key="2">
    <source>
        <dbReference type="ARBA" id="ARBA00009321"/>
    </source>
</evidence>
<dbReference type="GO" id="GO:0005829">
    <property type="term" value="C:cytosol"/>
    <property type="evidence" value="ECO:0007669"/>
    <property type="project" value="TreeGrafter"/>
</dbReference>
<protein>
    <submittedName>
        <fullName evidence="7">UDP-galactopyranose mutase</fullName>
    </submittedName>
</protein>
<keyword evidence="4" id="KW-0274">FAD</keyword>
<dbReference type="SUPFAM" id="SSF51971">
    <property type="entry name" value="Nucleotide-binding domain"/>
    <property type="match status" value="1"/>
</dbReference>
<dbReference type="Gene3D" id="3.40.50.720">
    <property type="entry name" value="NAD(P)-binding Rossmann-like Domain"/>
    <property type="match status" value="3"/>
</dbReference>
<dbReference type="InterPro" id="IPR004379">
    <property type="entry name" value="UDP-GALP_mutase"/>
</dbReference>
<dbReference type="RefSeq" id="WP_059375871.1">
    <property type="nucleotide sequence ID" value="NZ_DF968063.1"/>
</dbReference>
<dbReference type="PANTHER" id="PTHR21197:SF0">
    <property type="entry name" value="UDP-GALACTOPYRANOSE MUTASE"/>
    <property type="match status" value="1"/>
</dbReference>
<dbReference type="Pfam" id="PF03275">
    <property type="entry name" value="GLF"/>
    <property type="match status" value="1"/>
</dbReference>
<dbReference type="OrthoDB" id="9769600at2"/>
<keyword evidence="5" id="KW-0413">Isomerase</keyword>
<evidence type="ECO:0000313" key="7">
    <source>
        <dbReference type="EMBL" id="GAP02338.1"/>
    </source>
</evidence>
<dbReference type="Proteomes" id="UP000061227">
    <property type="component" value="Unassembled WGS sequence"/>
</dbReference>
<evidence type="ECO:0000256" key="5">
    <source>
        <dbReference type="ARBA" id="ARBA00023235"/>
    </source>
</evidence>
<dbReference type="GO" id="GO:0008767">
    <property type="term" value="F:UDP-galactopyranose mutase activity"/>
    <property type="evidence" value="ECO:0007669"/>
    <property type="project" value="InterPro"/>
</dbReference>
<dbReference type="STRING" id="220714.SAMN05660469_0290"/>
<gene>
    <name evidence="7" type="primary">glf2</name>
    <name evidence="7" type="ORF">FPFC_012180</name>
</gene>
<organism evidence="7 8">
    <name type="scientific">Fructobacillus pseudoficulneus</name>
    <dbReference type="NCBI Taxonomy" id="220714"/>
    <lineage>
        <taxon>Bacteria</taxon>
        <taxon>Bacillati</taxon>
        <taxon>Bacillota</taxon>
        <taxon>Bacilli</taxon>
        <taxon>Lactobacillales</taxon>
        <taxon>Lactobacillaceae</taxon>
        <taxon>Fructobacillus</taxon>
    </lineage>
</organism>
<proteinExistence type="inferred from homology"/>
<dbReference type="NCBIfam" id="TIGR00031">
    <property type="entry name" value="UDP-GALP_mutase"/>
    <property type="match status" value="1"/>
</dbReference>